<gene>
    <name evidence="1" type="ORF">TSOC_015463</name>
</gene>
<dbReference type="EMBL" id="PGGS01005654">
    <property type="protein sequence ID" value="PNG62229.1"/>
    <property type="molecule type" value="Genomic_DNA"/>
</dbReference>
<dbReference type="Proteomes" id="UP000236333">
    <property type="component" value="Unassembled WGS sequence"/>
</dbReference>
<comment type="caution">
    <text evidence="1">The sequence shown here is derived from an EMBL/GenBank/DDBJ whole genome shotgun (WGS) entry which is preliminary data.</text>
</comment>
<evidence type="ECO:0000313" key="1">
    <source>
        <dbReference type="EMBL" id="PNG62229.1"/>
    </source>
</evidence>
<sequence>MDIERWLGRAMWAKSAFFLLALWEAGWGLLLHPFRDTREVPLLTYQDTETNRYLVGACPRLRSFHPCPWATDGELWARGLGSPCCCPRPYCPVHSSLAPHHATTHGA</sequence>
<reference evidence="1 2" key="1">
    <citation type="journal article" date="2017" name="Mol. Biol. Evol.">
        <title>The 4-celled Tetrabaena socialis nuclear genome reveals the essential components for genetic control of cell number at the origin of multicellularity in the volvocine lineage.</title>
        <authorList>
            <person name="Featherston J."/>
            <person name="Arakaki Y."/>
            <person name="Hanschen E.R."/>
            <person name="Ferris P.J."/>
            <person name="Michod R.E."/>
            <person name="Olson B.J.S.C."/>
            <person name="Nozaki H."/>
            <person name="Durand P.M."/>
        </authorList>
    </citation>
    <scope>NUCLEOTIDE SEQUENCE [LARGE SCALE GENOMIC DNA]</scope>
    <source>
        <strain evidence="1 2">NIES-571</strain>
    </source>
</reference>
<feature type="non-terminal residue" evidence="1">
    <location>
        <position position="107"/>
    </location>
</feature>
<organism evidence="1 2">
    <name type="scientific">Tetrabaena socialis</name>
    <dbReference type="NCBI Taxonomy" id="47790"/>
    <lineage>
        <taxon>Eukaryota</taxon>
        <taxon>Viridiplantae</taxon>
        <taxon>Chlorophyta</taxon>
        <taxon>core chlorophytes</taxon>
        <taxon>Chlorophyceae</taxon>
        <taxon>CS clade</taxon>
        <taxon>Chlamydomonadales</taxon>
        <taxon>Tetrabaenaceae</taxon>
        <taxon>Tetrabaena</taxon>
    </lineage>
</organism>
<proteinExistence type="predicted"/>
<keyword evidence="2" id="KW-1185">Reference proteome</keyword>
<accession>A0A2J7WFB6</accession>
<evidence type="ECO:0000313" key="2">
    <source>
        <dbReference type="Proteomes" id="UP000236333"/>
    </source>
</evidence>
<dbReference type="AlphaFoldDB" id="A0A2J7WFB6"/>
<name>A0A2J7WFB6_9CHLO</name>
<protein>
    <submittedName>
        <fullName evidence="1">Uncharacterized protein</fullName>
    </submittedName>
</protein>